<gene>
    <name evidence="16" type="ORF">AFI02nite_40210</name>
    <name evidence="17" type="ORF">GNP88_17935</name>
</gene>
<evidence type="ECO:0000259" key="15">
    <source>
        <dbReference type="Pfam" id="PF17837"/>
    </source>
</evidence>
<dbReference type="RefSeq" id="WP_146866643.1">
    <property type="nucleotide sequence ID" value="NZ_BJTZ01000052.1"/>
</dbReference>
<feature type="domain" description="4'-phosphopantetheinyl transferase N-terminal" evidence="15">
    <location>
        <begin position="51"/>
        <end position="109"/>
    </location>
</feature>
<comment type="pathway">
    <text evidence="2">Siderophore biosynthesis; enterobactin biosynthesis.</text>
</comment>
<dbReference type="InterPro" id="IPR041354">
    <property type="entry name" value="4PPT_N"/>
</dbReference>
<dbReference type="GO" id="GO:0008897">
    <property type="term" value="F:holo-[acyl-carrier-protein] synthase activity"/>
    <property type="evidence" value="ECO:0007669"/>
    <property type="project" value="InterPro"/>
</dbReference>
<dbReference type="GO" id="GO:0005886">
    <property type="term" value="C:plasma membrane"/>
    <property type="evidence" value="ECO:0007669"/>
    <property type="project" value="TreeGrafter"/>
</dbReference>
<protein>
    <recommendedName>
        <fullName evidence="5">Enterobactin synthase component D</fullName>
    </recommendedName>
    <alternativeName>
        <fullName evidence="8">4'-phosphopantetheinyl transferase EntD</fullName>
    </alternativeName>
    <alternativeName>
        <fullName evidence="9">Enterochelin synthase D</fullName>
    </alternativeName>
</protein>
<evidence type="ECO:0000256" key="8">
    <source>
        <dbReference type="ARBA" id="ARBA00029894"/>
    </source>
</evidence>
<evidence type="ECO:0000256" key="10">
    <source>
        <dbReference type="ARBA" id="ARBA00049176"/>
    </source>
</evidence>
<evidence type="ECO:0000256" key="5">
    <source>
        <dbReference type="ARBA" id="ARBA00019087"/>
    </source>
</evidence>
<evidence type="ECO:0000256" key="2">
    <source>
        <dbReference type="ARBA" id="ARBA00004993"/>
    </source>
</evidence>
<evidence type="ECO:0000256" key="6">
    <source>
        <dbReference type="ARBA" id="ARBA00022679"/>
    </source>
</evidence>
<dbReference type="UniPathway" id="UPA00017"/>
<comment type="cofactor">
    <cofactor evidence="13">
        <name>Mg(2+)</name>
        <dbReference type="ChEBI" id="CHEBI:18420"/>
    </cofactor>
</comment>
<dbReference type="AlphaFoldDB" id="A0A510UT13"/>
<evidence type="ECO:0000259" key="14">
    <source>
        <dbReference type="Pfam" id="PF01648"/>
    </source>
</evidence>
<evidence type="ECO:0000256" key="7">
    <source>
        <dbReference type="ARBA" id="ARBA00023191"/>
    </source>
</evidence>
<evidence type="ECO:0000313" key="18">
    <source>
        <dbReference type="Proteomes" id="UP000321787"/>
    </source>
</evidence>
<evidence type="ECO:0000256" key="4">
    <source>
        <dbReference type="ARBA" id="ARBA00011503"/>
    </source>
</evidence>
<feature type="binding site" evidence="12">
    <location>
        <position position="169"/>
    </location>
    <ligand>
        <name>CoA</name>
        <dbReference type="ChEBI" id="CHEBI:57287"/>
    </ligand>
</feature>
<evidence type="ECO:0000256" key="11">
    <source>
        <dbReference type="ARBA" id="ARBA00049191"/>
    </source>
</evidence>
<comment type="similarity">
    <text evidence="3">Belongs to the P-Pant transferase superfamily. EntD family.</text>
</comment>
<evidence type="ECO:0000313" key="17">
    <source>
        <dbReference type="EMBL" id="MUK51026.1"/>
    </source>
</evidence>
<feature type="binding site" evidence="12">
    <location>
        <position position="54"/>
    </location>
    <ligand>
        <name>CoA</name>
        <dbReference type="ChEBI" id="CHEBI:57287"/>
    </ligand>
</feature>
<feature type="binding site" evidence="13">
    <location>
        <position position="121"/>
    </location>
    <ligand>
        <name>Mg(2+)</name>
        <dbReference type="ChEBI" id="CHEBI:18420"/>
    </ligand>
</feature>
<dbReference type="Gene3D" id="3.90.470.20">
    <property type="entry name" value="4'-phosphopantetheinyl transferase domain"/>
    <property type="match status" value="1"/>
</dbReference>
<evidence type="ECO:0000256" key="3">
    <source>
        <dbReference type="ARBA" id="ARBA00008342"/>
    </source>
</evidence>
<dbReference type="Pfam" id="PF01648">
    <property type="entry name" value="ACPS"/>
    <property type="match status" value="1"/>
</dbReference>
<evidence type="ECO:0000256" key="13">
    <source>
        <dbReference type="PIRSR" id="PIRSR603542-2"/>
    </source>
</evidence>
<dbReference type="GO" id="GO:0009366">
    <property type="term" value="C:enterobactin synthetase complex"/>
    <property type="evidence" value="ECO:0007669"/>
    <property type="project" value="InterPro"/>
</dbReference>
<feature type="binding site" evidence="12">
    <location>
        <position position="62"/>
    </location>
    <ligand>
        <name>CoA</name>
        <dbReference type="ChEBI" id="CHEBI:57287"/>
    </ligand>
</feature>
<keyword evidence="7" id="KW-0259">Enterobactin biosynthesis</keyword>
<comment type="function">
    <text evidence="1">Involved in the biosynthesis of the siderophore enterobactin (enterochelin), which is a macrocyclic trimeric lactone of N-(2,3-dihydroxybenzoyl)-serine. The serine trilactone serves as a scaffolding for the three catechol functionalities that provide hexadentate coordination for the tightly ligated iron(2+) atoms. Plays an essential role in the assembly of the enterobactin by catalyzing the transfer of the 4'-phosphopantetheine (Ppant) moiety from coenzyme A to the apo-domains of both EntB (ArCP domain) and EntF (PCP domain) to yield their holo-forms which make them competent for the activation of 2,3-dihydroxybenzoate (DHB) and L-serine, respectively.</text>
</comment>
<dbReference type="EMBL" id="WOBN01000033">
    <property type="protein sequence ID" value="MUK51026.1"/>
    <property type="molecule type" value="Genomic_DNA"/>
</dbReference>
<evidence type="ECO:0000313" key="19">
    <source>
        <dbReference type="Proteomes" id="UP000448038"/>
    </source>
</evidence>
<dbReference type="InterPro" id="IPR008278">
    <property type="entry name" value="4-PPantetheinyl_Trfase_dom"/>
</dbReference>
<feature type="domain" description="4'-phosphopantetheinyl transferase" evidence="14">
    <location>
        <begin position="116"/>
        <end position="201"/>
    </location>
</feature>
<feature type="binding site" evidence="12">
    <location>
        <position position="165"/>
    </location>
    <ligand>
        <name>CoA</name>
        <dbReference type="ChEBI" id="CHEBI:57287"/>
    </ligand>
</feature>
<reference evidence="17 19" key="2">
    <citation type="submission" date="2019-11" db="EMBL/GenBank/DDBJ databases">
        <title>Using colonization assays and comparative genomics to discover symbiosis behaviors and factors in Vibrio fischeri.</title>
        <authorList>
            <person name="Bongrand C."/>
            <person name="Moriano-Gutierrez S."/>
            <person name="Arevalo P."/>
            <person name="Mcfall-Ngai M."/>
            <person name="Visick K."/>
            <person name="Polz M.F."/>
            <person name="Ruby E.G."/>
        </authorList>
    </citation>
    <scope>NUCLEOTIDE SEQUENCE [LARGE SCALE GENOMIC DNA]</scope>
    <source>
        <strain evidence="17">Emors.4.1</strain>
        <strain evidence="19">emors.4.1</strain>
    </source>
</reference>
<dbReference type="Proteomes" id="UP000321787">
    <property type="component" value="Unassembled WGS sequence"/>
</dbReference>
<comment type="catalytic activity">
    <reaction evidence="10">
        <text>apo-[aryl-carrier protein] + CoA = holo-[aryl-carrier protein] + adenosine 3',5'-bisphosphate + H(+)</text>
        <dbReference type="Rhea" id="RHEA:48404"/>
        <dbReference type="Rhea" id="RHEA-COMP:15903"/>
        <dbReference type="Rhea" id="RHEA-COMP:17557"/>
        <dbReference type="ChEBI" id="CHEBI:15378"/>
        <dbReference type="ChEBI" id="CHEBI:29999"/>
        <dbReference type="ChEBI" id="CHEBI:57287"/>
        <dbReference type="ChEBI" id="CHEBI:58343"/>
        <dbReference type="ChEBI" id="CHEBI:64479"/>
    </reaction>
</comment>
<dbReference type="PANTHER" id="PTHR38096">
    <property type="entry name" value="ENTEROBACTIN SYNTHASE COMPONENT D"/>
    <property type="match status" value="1"/>
</dbReference>
<dbReference type="InterPro" id="IPR003542">
    <property type="entry name" value="Enbac_synth_compD-like"/>
</dbReference>
<feature type="binding site" evidence="12">
    <location>
        <begin position="98"/>
        <end position="99"/>
    </location>
    <ligand>
        <name>CoA</name>
        <dbReference type="ChEBI" id="CHEBI:57287"/>
    </ligand>
</feature>
<comment type="subunit">
    <text evidence="4">EntB, EntD, EntE, and EntF form a multienzyme complex called enterobactin synthase.</text>
</comment>
<name>A0A510UT13_ALIFS</name>
<comment type="caution">
    <text evidence="16">The sequence shown here is derived from an EMBL/GenBank/DDBJ whole genome shotgun (WGS) entry which is preliminary data.</text>
</comment>
<keyword evidence="13" id="KW-0460">Magnesium</keyword>
<feature type="binding site" evidence="13">
    <location>
        <position position="120"/>
    </location>
    <ligand>
        <name>Mg(2+)</name>
        <dbReference type="ChEBI" id="CHEBI:18420"/>
    </ligand>
</feature>
<dbReference type="PRINTS" id="PR01399">
    <property type="entry name" value="ENTSNTHTASED"/>
</dbReference>
<keyword evidence="6 16" id="KW-0808">Transferase</keyword>
<comment type="catalytic activity">
    <reaction evidence="11">
        <text>apo-[peptidyl-carrier protein] + CoA = holo-[peptidyl-carrier protein] + adenosine 3',5'-bisphosphate + H(+)</text>
        <dbReference type="Rhea" id="RHEA:46228"/>
        <dbReference type="Rhea" id="RHEA-COMP:11479"/>
        <dbReference type="Rhea" id="RHEA-COMP:11480"/>
        <dbReference type="ChEBI" id="CHEBI:15378"/>
        <dbReference type="ChEBI" id="CHEBI:29999"/>
        <dbReference type="ChEBI" id="CHEBI:57287"/>
        <dbReference type="ChEBI" id="CHEBI:58343"/>
        <dbReference type="ChEBI" id="CHEBI:64479"/>
    </reaction>
</comment>
<dbReference type="GO" id="GO:0009239">
    <property type="term" value="P:enterobactin biosynthetic process"/>
    <property type="evidence" value="ECO:0007669"/>
    <property type="project" value="UniProtKB-UniPathway"/>
</dbReference>
<dbReference type="Proteomes" id="UP000448038">
    <property type="component" value="Unassembled WGS sequence"/>
</dbReference>
<dbReference type="SUPFAM" id="SSF56214">
    <property type="entry name" value="4'-phosphopantetheinyl transferase"/>
    <property type="match status" value="1"/>
</dbReference>
<dbReference type="PANTHER" id="PTHR38096:SF1">
    <property type="entry name" value="ENTEROBACTIN SYNTHASE COMPONENT D"/>
    <property type="match status" value="1"/>
</dbReference>
<dbReference type="EMBL" id="BJTZ01000052">
    <property type="protein sequence ID" value="GEK15985.1"/>
    <property type="molecule type" value="Genomic_DNA"/>
</dbReference>
<sequence>MDVFVNQVECKKILSFSGVCIQCQIMPERYSDKMVANLLPSPLNIDMATWVSKRKAEYVAGRYLAKQALNYLDARYDIVKTGKNREPIWPQGFVGSISHTGTTVICAVSSVNDHQRIGLDIERIMAKKTVLELHDIVLVSQEYPLVRRDYQLDVATFTAIFSAKESLYKALYPEVKRYFDFLDAMVTQMDLQQGRFSIQLLQTLTPELKANLVFKGQVFINQNHIITSIID</sequence>
<feature type="binding site" evidence="13">
    <location>
        <position position="122"/>
    </location>
    <ligand>
        <name>Mg(2+)</name>
        <dbReference type="ChEBI" id="CHEBI:18420"/>
    </ligand>
</feature>
<evidence type="ECO:0000313" key="16">
    <source>
        <dbReference type="EMBL" id="GEK15985.1"/>
    </source>
</evidence>
<keyword evidence="13" id="KW-0479">Metal-binding</keyword>
<accession>A0A510UT13</accession>
<evidence type="ECO:0000256" key="12">
    <source>
        <dbReference type="PIRSR" id="PIRSR603542-1"/>
    </source>
</evidence>
<dbReference type="Pfam" id="PF17837">
    <property type="entry name" value="4PPT_N"/>
    <property type="match status" value="1"/>
</dbReference>
<organism evidence="16 18">
    <name type="scientific">Aliivibrio fischeri</name>
    <name type="common">Vibrio fischeri</name>
    <dbReference type="NCBI Taxonomy" id="668"/>
    <lineage>
        <taxon>Bacteria</taxon>
        <taxon>Pseudomonadati</taxon>
        <taxon>Pseudomonadota</taxon>
        <taxon>Gammaproteobacteria</taxon>
        <taxon>Vibrionales</taxon>
        <taxon>Vibrionaceae</taxon>
        <taxon>Aliivibrio</taxon>
    </lineage>
</organism>
<dbReference type="InterPro" id="IPR037143">
    <property type="entry name" value="4-PPantetheinyl_Trfase_dom_sf"/>
</dbReference>
<proteinExistence type="inferred from homology"/>
<evidence type="ECO:0000256" key="1">
    <source>
        <dbReference type="ARBA" id="ARBA00003937"/>
    </source>
</evidence>
<evidence type="ECO:0000256" key="9">
    <source>
        <dbReference type="ARBA" id="ARBA00031996"/>
    </source>
</evidence>
<dbReference type="GO" id="GO:0000287">
    <property type="term" value="F:magnesium ion binding"/>
    <property type="evidence" value="ECO:0007669"/>
    <property type="project" value="InterPro"/>
</dbReference>
<feature type="binding site" evidence="12">
    <location>
        <position position="120"/>
    </location>
    <ligand>
        <name>CoA</name>
        <dbReference type="ChEBI" id="CHEBI:57287"/>
    </ligand>
</feature>
<reference evidence="16 18" key="1">
    <citation type="submission" date="2019-07" db="EMBL/GenBank/DDBJ databases">
        <title>Whole genome shotgun sequence of Aliivibrio fischeri NBRC 101058.</title>
        <authorList>
            <person name="Hosoyama A."/>
            <person name="Uohara A."/>
            <person name="Ohji S."/>
            <person name="Ichikawa N."/>
        </authorList>
    </citation>
    <scope>NUCLEOTIDE SEQUENCE [LARGE SCALE GENOMIC DNA]</scope>
    <source>
        <strain evidence="16 18">NBRC 101058</strain>
    </source>
</reference>